<sequence length="294" mass="33315">MSDSAEAPATVESAVDSSASSVEHQDESSVSQRGIRQAWTDYSSYAEVDDGGYAYYIYNDPDISSEIFPLSDVSSERVVLFTFDDAPAPDSYAVKMAELMKEKDVNAIFLVNGMYLEDEYGQEITKTIYDMGFEIGNHTQTHANLRELSYEEQYAEINRTSEMVEEITGEAPRWFRPPFGLYNMDTLEICNDLGMQLMTWSFGYDWMDEYLDGDALAEVSLNNKYLRPGNNILMHDRPWTYEALEEMIDGYRAMGLEIVDPLLIKHQENNLEVHGIGEDGEYITTDDAAEGEAT</sequence>
<evidence type="ECO:0000313" key="3">
    <source>
        <dbReference type="EMBL" id="AXY26708.1"/>
    </source>
</evidence>
<protein>
    <recommendedName>
        <fullName evidence="2">NodB homology domain-containing protein</fullName>
    </recommendedName>
</protein>
<dbReference type="Gene3D" id="3.20.20.370">
    <property type="entry name" value="Glycoside hydrolase/deacetylase"/>
    <property type="match status" value="1"/>
</dbReference>
<dbReference type="PANTHER" id="PTHR10587">
    <property type="entry name" value="GLYCOSYL TRANSFERASE-RELATED"/>
    <property type="match status" value="1"/>
</dbReference>
<dbReference type="KEGG" id="abae:CL176_03880"/>
<dbReference type="EMBL" id="CP023434">
    <property type="protein sequence ID" value="AXY26708.1"/>
    <property type="molecule type" value="Genomic_DNA"/>
</dbReference>
<dbReference type="InterPro" id="IPR002509">
    <property type="entry name" value="NODB_dom"/>
</dbReference>
<keyword evidence="4" id="KW-1185">Reference proteome</keyword>
<dbReference type="GO" id="GO:0005975">
    <property type="term" value="P:carbohydrate metabolic process"/>
    <property type="evidence" value="ECO:0007669"/>
    <property type="project" value="InterPro"/>
</dbReference>
<dbReference type="GO" id="GO:0016810">
    <property type="term" value="F:hydrolase activity, acting on carbon-nitrogen (but not peptide) bonds"/>
    <property type="evidence" value="ECO:0007669"/>
    <property type="project" value="InterPro"/>
</dbReference>
<dbReference type="PROSITE" id="PS51677">
    <property type="entry name" value="NODB"/>
    <property type="match status" value="1"/>
</dbReference>
<evidence type="ECO:0000256" key="1">
    <source>
        <dbReference type="SAM" id="MobiDB-lite"/>
    </source>
</evidence>
<dbReference type="SUPFAM" id="SSF88713">
    <property type="entry name" value="Glycoside hydrolase/deacetylase"/>
    <property type="match status" value="1"/>
</dbReference>
<dbReference type="InterPro" id="IPR050248">
    <property type="entry name" value="Polysacc_deacetylase_ArnD"/>
</dbReference>
<dbReference type="InterPro" id="IPR011330">
    <property type="entry name" value="Glyco_hydro/deAcase_b/a-brl"/>
</dbReference>
<feature type="region of interest" description="Disordered" evidence="1">
    <location>
        <begin position="1"/>
        <end position="30"/>
    </location>
</feature>
<dbReference type="Proteomes" id="UP000263232">
    <property type="component" value="Chromosome"/>
</dbReference>
<reference evidence="3 4" key="1">
    <citation type="submission" date="2017-09" db="EMBL/GenBank/DDBJ databases">
        <title>Complete genome sequence of Oxytococcus suis strain ZY16052.</title>
        <authorList>
            <person name="Li F."/>
        </authorList>
    </citation>
    <scope>NUCLEOTIDE SEQUENCE [LARGE SCALE GENOMIC DNA]</scope>
    <source>
        <strain evidence="3 4">ZY16052</strain>
    </source>
</reference>
<dbReference type="CDD" id="cd10917">
    <property type="entry name" value="CE4_NodB_like_6s_7s"/>
    <property type="match status" value="1"/>
</dbReference>
<name>A0A347WNQ1_9LACT</name>
<dbReference type="Pfam" id="PF01522">
    <property type="entry name" value="Polysacc_deac_1"/>
    <property type="match status" value="1"/>
</dbReference>
<gene>
    <name evidence="3" type="ORF">CL176_03880</name>
</gene>
<accession>A0A347WNQ1</accession>
<evidence type="ECO:0000259" key="2">
    <source>
        <dbReference type="PROSITE" id="PS51677"/>
    </source>
</evidence>
<feature type="domain" description="NodB homology" evidence="2">
    <location>
        <begin position="77"/>
        <end position="259"/>
    </location>
</feature>
<evidence type="ECO:0000313" key="4">
    <source>
        <dbReference type="Proteomes" id="UP000263232"/>
    </source>
</evidence>
<dbReference type="OrthoDB" id="9806342at2"/>
<organism evidence="3 4">
    <name type="scientific">Suicoccus acidiformans</name>
    <dbReference type="NCBI Taxonomy" id="2036206"/>
    <lineage>
        <taxon>Bacteria</taxon>
        <taxon>Bacillati</taxon>
        <taxon>Bacillota</taxon>
        <taxon>Bacilli</taxon>
        <taxon>Lactobacillales</taxon>
        <taxon>Aerococcaceae</taxon>
        <taxon>Suicoccus</taxon>
    </lineage>
</organism>
<dbReference type="AlphaFoldDB" id="A0A347WNQ1"/>
<proteinExistence type="predicted"/>
<feature type="compositionally biased region" description="Low complexity" evidence="1">
    <location>
        <begin position="11"/>
        <end position="22"/>
    </location>
</feature>